<keyword evidence="3" id="KW-0378">Hydrolase</keyword>
<dbReference type="InterPro" id="IPR051465">
    <property type="entry name" value="Cell_Envelope_Struct_Comp"/>
</dbReference>
<evidence type="ECO:0000313" key="4">
    <source>
        <dbReference type="Proteomes" id="UP000254400"/>
    </source>
</evidence>
<dbReference type="Gene3D" id="2.60.40.10">
    <property type="entry name" value="Immunoglobulins"/>
    <property type="match status" value="2"/>
</dbReference>
<feature type="region of interest" description="Disordered" evidence="1">
    <location>
        <begin position="263"/>
        <end position="321"/>
    </location>
</feature>
<dbReference type="Pfam" id="PF16640">
    <property type="entry name" value="Big_3_5"/>
    <property type="match status" value="2"/>
</dbReference>
<feature type="compositionally biased region" description="Low complexity" evidence="1">
    <location>
        <begin position="296"/>
        <end position="317"/>
    </location>
</feature>
<dbReference type="AlphaFoldDB" id="A0A378Y3M9"/>
<dbReference type="EMBL" id="UGSC01000001">
    <property type="protein sequence ID" value="SUA71141.1"/>
    <property type="molecule type" value="Genomic_DNA"/>
</dbReference>
<evidence type="ECO:0000256" key="1">
    <source>
        <dbReference type="SAM" id="MobiDB-lite"/>
    </source>
</evidence>
<feature type="domain" description="SLH" evidence="2">
    <location>
        <begin position="371"/>
        <end position="434"/>
    </location>
</feature>
<reference evidence="3 4" key="1">
    <citation type="submission" date="2018-06" db="EMBL/GenBank/DDBJ databases">
        <authorList>
            <consortium name="Pathogen Informatics"/>
            <person name="Doyle S."/>
        </authorList>
    </citation>
    <scope>NUCLEOTIDE SEQUENCE [LARGE SCALE GENOMIC DNA]</scope>
    <source>
        <strain evidence="3 4">NCTC10343</strain>
    </source>
</reference>
<dbReference type="Pfam" id="PF00395">
    <property type="entry name" value="SLH"/>
    <property type="match status" value="3"/>
</dbReference>
<dbReference type="InterPro" id="IPR032109">
    <property type="entry name" value="Big_3_5"/>
</dbReference>
<dbReference type="PANTHER" id="PTHR43308">
    <property type="entry name" value="OUTER MEMBRANE PROTEIN ALPHA-RELATED"/>
    <property type="match status" value="1"/>
</dbReference>
<name>A0A378Y3M9_PAEPO</name>
<dbReference type="GeneID" id="93347353"/>
<sequence>MRKIKSFCLSYLAVIVLFGTWTWSFSESAVYATSPPAPSVTDAVYATETTVTSWTNPSKQGQSVTFSIKTISTPQITKDLTGTVVLMDGTDILDTLTMRPNGIANGYATATYTTSNLSVGSHPITAIYSGDARFIPSTSEPYIQVVNASAPAPTPSLRPTVTTVLSSTNPSSQGQEVRFSVRTTSNPQTSGDLTGTVILMDGTNVLDTLTMEPVGISNGYANGYYTTRDLSVGSHAITAIYSGDARFAPSTSEAYIQVVNGNASTGGTENTGGTGDTSNNDSSSSNKKDKKDNTDSSDSSSSSETTTPSSPSVSSTVLPTPEIMPVEQSEVAHEKYITGYQDGTFRPDQSITRAETAAMMARIMKLETKEGSTTYKDVPSTYWAKDSIIALTTQHLMNGYADGTFRPEQPITRAEMAAILASWKQLKGTQTAASPYTDIEKHWARDSIVALANAGWITGYNDGSFQPNKYITRVETVTILNTILKRGPLEGTIQATWKDVPTDYWAFKNIEEASRTHTSTINTDGIETFVK</sequence>
<dbReference type="InterPro" id="IPR013783">
    <property type="entry name" value="Ig-like_fold"/>
</dbReference>
<gene>
    <name evidence="3" type="primary">M1_3978</name>
    <name evidence="3" type="ORF">NCTC10343_04028</name>
</gene>
<protein>
    <submittedName>
        <fullName evidence="3">Cellulosome-anchoring protein</fullName>
        <ecNumber evidence="3">3.5.1.-</ecNumber>
    </submittedName>
</protein>
<feature type="domain" description="SLH" evidence="2">
    <location>
        <begin position="310"/>
        <end position="370"/>
    </location>
</feature>
<dbReference type="Proteomes" id="UP000254400">
    <property type="component" value="Unassembled WGS sequence"/>
</dbReference>
<evidence type="ECO:0000259" key="2">
    <source>
        <dbReference type="PROSITE" id="PS51272"/>
    </source>
</evidence>
<evidence type="ECO:0000313" key="3">
    <source>
        <dbReference type="EMBL" id="SUA71141.1"/>
    </source>
</evidence>
<dbReference type="EC" id="3.5.1.-" evidence="3"/>
<accession>A0A378Y3M9</accession>
<dbReference type="PROSITE" id="PS51272">
    <property type="entry name" value="SLH"/>
    <property type="match status" value="3"/>
</dbReference>
<dbReference type="PANTHER" id="PTHR43308:SF5">
    <property type="entry name" value="S-LAYER PROTEIN _ PEPTIDOGLYCAN ENDO-BETA-N-ACETYLGLUCOSAMINIDASE"/>
    <property type="match status" value="1"/>
</dbReference>
<proteinExistence type="predicted"/>
<dbReference type="InterPro" id="IPR001119">
    <property type="entry name" value="SLH_dom"/>
</dbReference>
<dbReference type="GO" id="GO:0016787">
    <property type="term" value="F:hydrolase activity"/>
    <property type="evidence" value="ECO:0007669"/>
    <property type="project" value="UniProtKB-KW"/>
</dbReference>
<organism evidence="3 4">
    <name type="scientific">Paenibacillus polymyxa</name>
    <name type="common">Bacillus polymyxa</name>
    <dbReference type="NCBI Taxonomy" id="1406"/>
    <lineage>
        <taxon>Bacteria</taxon>
        <taxon>Bacillati</taxon>
        <taxon>Bacillota</taxon>
        <taxon>Bacilli</taxon>
        <taxon>Bacillales</taxon>
        <taxon>Paenibacillaceae</taxon>
        <taxon>Paenibacillus</taxon>
    </lineage>
</organism>
<dbReference type="RefSeq" id="WP_019688180.1">
    <property type="nucleotide sequence ID" value="NZ_CP036496.1"/>
</dbReference>
<feature type="domain" description="SLH" evidence="2">
    <location>
        <begin position="435"/>
        <end position="494"/>
    </location>
</feature>
<feature type="compositionally biased region" description="Low complexity" evidence="1">
    <location>
        <begin position="276"/>
        <end position="285"/>
    </location>
</feature>